<proteinExistence type="predicted"/>
<dbReference type="GO" id="GO:0004311">
    <property type="term" value="F:geranylgeranyl diphosphate synthase activity"/>
    <property type="evidence" value="ECO:0007669"/>
    <property type="project" value="UniProtKB-EC"/>
</dbReference>
<keyword evidence="7" id="KW-1185">Reference proteome</keyword>
<dbReference type="PROSITE" id="PS00723">
    <property type="entry name" value="POLYPRENYL_SYNTHASE_1"/>
    <property type="match status" value="1"/>
</dbReference>
<feature type="region of interest" description="Disordered" evidence="5">
    <location>
        <begin position="325"/>
        <end position="347"/>
    </location>
</feature>
<dbReference type="EC" id="2.5.1.29" evidence="1"/>
<comment type="caution">
    <text evidence="6">The sequence shown here is derived from an EMBL/GenBank/DDBJ whole genome shotgun (WGS) entry which is preliminary data.</text>
</comment>
<evidence type="ECO:0000313" key="7">
    <source>
        <dbReference type="Proteomes" id="UP001140513"/>
    </source>
</evidence>
<dbReference type="OrthoDB" id="6921389at2759"/>
<dbReference type="Pfam" id="PF00348">
    <property type="entry name" value="polyprenyl_synt"/>
    <property type="match status" value="1"/>
</dbReference>
<dbReference type="EMBL" id="JAPEUX010000005">
    <property type="protein sequence ID" value="KAJ4352421.1"/>
    <property type="molecule type" value="Genomic_DNA"/>
</dbReference>
<dbReference type="PANTHER" id="PTHR12001">
    <property type="entry name" value="GERANYLGERANYL PYROPHOSPHATE SYNTHASE"/>
    <property type="match status" value="1"/>
</dbReference>
<evidence type="ECO:0000256" key="3">
    <source>
        <dbReference type="ARBA" id="ARBA00022723"/>
    </source>
</evidence>
<evidence type="ECO:0000256" key="2">
    <source>
        <dbReference type="ARBA" id="ARBA00022679"/>
    </source>
</evidence>
<dbReference type="AlphaFoldDB" id="A0A9W9CB36"/>
<dbReference type="Gene3D" id="1.10.600.10">
    <property type="entry name" value="Farnesyl Diphosphate Synthase"/>
    <property type="match status" value="2"/>
</dbReference>
<protein>
    <recommendedName>
        <fullName evidence="1">geranylgeranyl diphosphate synthase</fullName>
        <ecNumber evidence="1">2.5.1.29</ecNumber>
    </recommendedName>
</protein>
<dbReference type="Proteomes" id="UP001140513">
    <property type="component" value="Unassembled WGS sequence"/>
</dbReference>
<sequence length="715" mass="80314">MKYQYSHLIDPSSYDNQCLCNDIPLRCHRNSDIEESGLMRLRNDWQKHIGPLPLSTYGGQGPQYNFTAVTIPECLTERLEIVAYVMEFAFLHDDLVDQAEASEGLGLFEKMMKDIKAGVQSSDRRQSSSGEGRILGNILEEMMAVDSLRAKQFLEYWRRGVSLPRDQTRFESLDDYLDFRLVDSGAFEIDECSRLTRPAWAAAFLTNDVQSWEKECEEYKNQTKLNHTADTPHMVNGVWILMRQYSIGVQEAIDRVHQKVKVFVAEFVDTVSTLDGRKDLSEDSRSFVEAAQYMVSGNLIWGMSSPRYRSDRTLNGLQMAGLKCTGPPHVSPVMKDTKHPPTPPDEDVKVVDGSKEIDDNDHNNTQVASQIGPRPIVSVMRNLALFITQDHPTLPSLPISAPASYTSALPSKNIRDKAADALNIWLNVPPADLSNIKRIVNMLHNASLMFDDIEDGSTLRRGSPAAHTIFGIAQTMNSAGWQVVEAIVEMQKLKDDSTFEICLKELSNMYTGQGHDISWSTNIVCPTLGEYLKMVDYSKSSSVDFILNLSNERTETGGLFRILTLLMLAQSPTPRRTGLMALASLMGRYFQVRDDYMNLSSGDYTKKKGFCEDLEEGKFSLLMVHTMQVAPEADKMLLQNLLAQRRAAGKMSMAQKHLVLEIMKKMGSMEYAAKVLEAMLAEVRKMVEGVDKECGMENEMMRSLLGSLDVEAPLP</sequence>
<evidence type="ECO:0000313" key="6">
    <source>
        <dbReference type="EMBL" id="KAJ4352421.1"/>
    </source>
</evidence>
<dbReference type="InterPro" id="IPR008949">
    <property type="entry name" value="Isoprenoid_synthase_dom_sf"/>
</dbReference>
<dbReference type="GO" id="GO:0043386">
    <property type="term" value="P:mycotoxin biosynthetic process"/>
    <property type="evidence" value="ECO:0007669"/>
    <property type="project" value="UniProtKB-ARBA"/>
</dbReference>
<reference evidence="6" key="1">
    <citation type="submission" date="2022-10" db="EMBL/GenBank/DDBJ databases">
        <title>Tapping the CABI collections for fungal endophytes: first genome assemblies for Collariella, Neodidymelliopsis, Ascochyta clinopodiicola, Didymella pomorum, Didymosphaeria variabile, Neocosmospora piperis and Neocucurbitaria cava.</title>
        <authorList>
            <person name="Hill R."/>
        </authorList>
    </citation>
    <scope>NUCLEOTIDE SEQUENCE</scope>
    <source>
        <strain evidence="6">IMI 356815</strain>
    </source>
</reference>
<dbReference type="GO" id="GO:0008299">
    <property type="term" value="P:isoprenoid biosynthetic process"/>
    <property type="evidence" value="ECO:0007669"/>
    <property type="project" value="InterPro"/>
</dbReference>
<dbReference type="GO" id="GO:0046165">
    <property type="term" value="P:alcohol biosynthetic process"/>
    <property type="evidence" value="ECO:0007669"/>
    <property type="project" value="UniProtKB-ARBA"/>
</dbReference>
<evidence type="ECO:0000256" key="4">
    <source>
        <dbReference type="ARBA" id="ARBA00022842"/>
    </source>
</evidence>
<keyword evidence="2" id="KW-0808">Transferase</keyword>
<evidence type="ECO:0000256" key="1">
    <source>
        <dbReference type="ARBA" id="ARBA00012382"/>
    </source>
</evidence>
<evidence type="ECO:0000256" key="5">
    <source>
        <dbReference type="SAM" id="MobiDB-lite"/>
    </source>
</evidence>
<dbReference type="PROSITE" id="PS00444">
    <property type="entry name" value="POLYPRENYL_SYNTHASE_2"/>
    <property type="match status" value="1"/>
</dbReference>
<dbReference type="SUPFAM" id="SSF48576">
    <property type="entry name" value="Terpenoid synthases"/>
    <property type="match status" value="2"/>
</dbReference>
<dbReference type="InterPro" id="IPR033749">
    <property type="entry name" value="Polyprenyl_synt_CS"/>
</dbReference>
<dbReference type="GeneID" id="80911299"/>
<dbReference type="GO" id="GO:0046872">
    <property type="term" value="F:metal ion binding"/>
    <property type="evidence" value="ECO:0007669"/>
    <property type="project" value="UniProtKB-KW"/>
</dbReference>
<keyword evidence="3" id="KW-0479">Metal-binding</keyword>
<dbReference type="InterPro" id="IPR000092">
    <property type="entry name" value="Polyprenyl_synt"/>
</dbReference>
<dbReference type="Pfam" id="PF19086">
    <property type="entry name" value="Terpene_syn_C_2"/>
    <property type="match status" value="1"/>
</dbReference>
<gene>
    <name evidence="6" type="ORF">N0V89_007769</name>
</gene>
<accession>A0A9W9CB36</accession>
<dbReference type="RefSeq" id="XP_056070777.1">
    <property type="nucleotide sequence ID" value="XM_056216530.1"/>
</dbReference>
<keyword evidence="4" id="KW-0460">Magnesium</keyword>
<dbReference type="PANTHER" id="PTHR12001:SF72">
    <property type="entry name" value="THIJ_PFPI FAMILY PROTEIN (AFU_ORTHOLOGUE AFUA_3G01210)-RELATED"/>
    <property type="match status" value="1"/>
</dbReference>
<organism evidence="6 7">
    <name type="scientific">Didymosphaeria variabile</name>
    <dbReference type="NCBI Taxonomy" id="1932322"/>
    <lineage>
        <taxon>Eukaryota</taxon>
        <taxon>Fungi</taxon>
        <taxon>Dikarya</taxon>
        <taxon>Ascomycota</taxon>
        <taxon>Pezizomycotina</taxon>
        <taxon>Dothideomycetes</taxon>
        <taxon>Pleosporomycetidae</taxon>
        <taxon>Pleosporales</taxon>
        <taxon>Massarineae</taxon>
        <taxon>Didymosphaeriaceae</taxon>
        <taxon>Didymosphaeria</taxon>
    </lineage>
</organism>
<name>A0A9W9CB36_9PLEO</name>